<dbReference type="InterPro" id="IPR000835">
    <property type="entry name" value="HTH_MarR-typ"/>
</dbReference>
<dbReference type="InterPro" id="IPR036390">
    <property type="entry name" value="WH_DNA-bd_sf"/>
</dbReference>
<dbReference type="SUPFAM" id="SSF46785">
    <property type="entry name" value="Winged helix' DNA-binding domain"/>
    <property type="match status" value="1"/>
</dbReference>
<dbReference type="OrthoDB" id="9812268at2"/>
<feature type="domain" description="HTH marR-type" evidence="1">
    <location>
        <begin position="1"/>
        <end position="141"/>
    </location>
</feature>
<dbReference type="PANTHER" id="PTHR33164">
    <property type="entry name" value="TRANSCRIPTIONAL REGULATOR, MARR FAMILY"/>
    <property type="match status" value="1"/>
</dbReference>
<accession>A0A1X7HD49</accession>
<sequence length="152" mass="16362">MARNLKALGLWRTALVASVRKDAPDLSARQLAILLQVYLTDPPHTVRGLASLLNISKPAVTRALDRLSVLGFVKRKRDAEDKRNVLVQRTVKGSVYLSDFAELVIAAGAVAPEDMARIRADEELAAAAKARLEAALQDVPTREAAALEASAP</sequence>
<dbReference type="PANTHER" id="PTHR33164:SF43">
    <property type="entry name" value="HTH-TYPE TRANSCRIPTIONAL REPRESSOR YETL"/>
    <property type="match status" value="1"/>
</dbReference>
<dbReference type="GO" id="GO:0003677">
    <property type="term" value="F:DNA binding"/>
    <property type="evidence" value="ECO:0007669"/>
    <property type="project" value="UniProtKB-KW"/>
</dbReference>
<organism evidence="2 3">
    <name type="scientific">Azospirillum oryzae</name>
    <dbReference type="NCBI Taxonomy" id="286727"/>
    <lineage>
        <taxon>Bacteria</taxon>
        <taxon>Pseudomonadati</taxon>
        <taxon>Pseudomonadota</taxon>
        <taxon>Alphaproteobacteria</taxon>
        <taxon>Rhodospirillales</taxon>
        <taxon>Azospirillaceae</taxon>
        <taxon>Azospirillum</taxon>
    </lineage>
</organism>
<evidence type="ECO:0000313" key="2">
    <source>
        <dbReference type="EMBL" id="SMF84233.1"/>
    </source>
</evidence>
<dbReference type="Proteomes" id="UP000192936">
    <property type="component" value="Unassembled WGS sequence"/>
</dbReference>
<name>A0A1X7HD49_9PROT</name>
<dbReference type="EMBL" id="FXAK01000007">
    <property type="protein sequence ID" value="SMF84233.1"/>
    <property type="molecule type" value="Genomic_DNA"/>
</dbReference>
<dbReference type="InterPro" id="IPR036388">
    <property type="entry name" value="WH-like_DNA-bd_sf"/>
</dbReference>
<dbReference type="SMART" id="SM00347">
    <property type="entry name" value="HTH_MARR"/>
    <property type="match status" value="1"/>
</dbReference>
<dbReference type="Gene3D" id="1.10.10.10">
    <property type="entry name" value="Winged helix-like DNA-binding domain superfamily/Winged helix DNA-binding domain"/>
    <property type="match status" value="1"/>
</dbReference>
<dbReference type="Pfam" id="PF01047">
    <property type="entry name" value="MarR"/>
    <property type="match status" value="1"/>
</dbReference>
<dbReference type="InterPro" id="IPR039422">
    <property type="entry name" value="MarR/SlyA-like"/>
</dbReference>
<dbReference type="GO" id="GO:0003700">
    <property type="term" value="F:DNA-binding transcription factor activity"/>
    <property type="evidence" value="ECO:0007669"/>
    <property type="project" value="InterPro"/>
</dbReference>
<keyword evidence="2" id="KW-0238">DNA-binding</keyword>
<dbReference type="PROSITE" id="PS50995">
    <property type="entry name" value="HTH_MARR_2"/>
    <property type="match status" value="1"/>
</dbReference>
<dbReference type="AlphaFoldDB" id="A0A1X7HD49"/>
<evidence type="ECO:0000313" key="3">
    <source>
        <dbReference type="Proteomes" id="UP000192936"/>
    </source>
</evidence>
<dbReference type="GO" id="GO:0006950">
    <property type="term" value="P:response to stress"/>
    <property type="evidence" value="ECO:0007669"/>
    <property type="project" value="TreeGrafter"/>
</dbReference>
<protein>
    <submittedName>
        <fullName evidence="2">DNA-binding transcriptional regulator, MarR family</fullName>
    </submittedName>
</protein>
<dbReference type="RefSeq" id="WP_085090413.1">
    <property type="nucleotide sequence ID" value="NZ_FXAK01000007.1"/>
</dbReference>
<proteinExistence type="predicted"/>
<reference evidence="2 3" key="1">
    <citation type="submission" date="2017-04" db="EMBL/GenBank/DDBJ databases">
        <authorList>
            <person name="Afonso C.L."/>
            <person name="Miller P.J."/>
            <person name="Scott M.A."/>
            <person name="Spackman E."/>
            <person name="Goraichik I."/>
            <person name="Dimitrov K.M."/>
            <person name="Suarez D.L."/>
            <person name="Swayne D.E."/>
        </authorList>
    </citation>
    <scope>NUCLEOTIDE SEQUENCE [LARGE SCALE GENOMIC DNA]</scope>
    <source>
        <strain evidence="2 3">A2P</strain>
    </source>
</reference>
<gene>
    <name evidence="2" type="ORF">SAMN02982917_5706</name>
</gene>
<dbReference type="STRING" id="286727.SAMN02982917_5706"/>
<evidence type="ECO:0000259" key="1">
    <source>
        <dbReference type="PROSITE" id="PS50995"/>
    </source>
</evidence>